<dbReference type="Proteomes" id="UP000053660">
    <property type="component" value="Unassembled WGS sequence"/>
</dbReference>
<evidence type="ECO:0000256" key="1">
    <source>
        <dbReference type="SAM" id="MobiDB-lite"/>
    </source>
</evidence>
<name>A0A0B1T868_OESDE</name>
<evidence type="ECO:0000256" key="2">
    <source>
        <dbReference type="SAM" id="Phobius"/>
    </source>
</evidence>
<evidence type="ECO:0000313" key="3">
    <source>
        <dbReference type="EMBL" id="KHJ93444.1"/>
    </source>
</evidence>
<feature type="region of interest" description="Disordered" evidence="1">
    <location>
        <begin position="71"/>
        <end position="98"/>
    </location>
</feature>
<dbReference type="EMBL" id="KN550769">
    <property type="protein sequence ID" value="KHJ93444.1"/>
    <property type="molecule type" value="Genomic_DNA"/>
</dbReference>
<dbReference type="AlphaFoldDB" id="A0A0B1T868"/>
<keyword evidence="4" id="KW-1185">Reference proteome</keyword>
<feature type="compositionally biased region" description="Acidic residues" evidence="1">
    <location>
        <begin position="78"/>
        <end position="94"/>
    </location>
</feature>
<evidence type="ECO:0000313" key="4">
    <source>
        <dbReference type="Proteomes" id="UP000053660"/>
    </source>
</evidence>
<keyword evidence="2" id="KW-0812">Transmembrane</keyword>
<reference evidence="3 4" key="1">
    <citation type="submission" date="2014-03" db="EMBL/GenBank/DDBJ databases">
        <title>Draft genome of the hookworm Oesophagostomum dentatum.</title>
        <authorList>
            <person name="Mitreva M."/>
        </authorList>
    </citation>
    <scope>NUCLEOTIDE SEQUENCE [LARGE SCALE GENOMIC DNA]</scope>
    <source>
        <strain evidence="3 4">OD-Hann</strain>
    </source>
</reference>
<organism evidence="3 4">
    <name type="scientific">Oesophagostomum dentatum</name>
    <name type="common">Nodular worm</name>
    <dbReference type="NCBI Taxonomy" id="61180"/>
    <lineage>
        <taxon>Eukaryota</taxon>
        <taxon>Metazoa</taxon>
        <taxon>Ecdysozoa</taxon>
        <taxon>Nematoda</taxon>
        <taxon>Chromadorea</taxon>
        <taxon>Rhabditida</taxon>
        <taxon>Rhabditina</taxon>
        <taxon>Rhabditomorpha</taxon>
        <taxon>Strongyloidea</taxon>
        <taxon>Strongylidae</taxon>
        <taxon>Oesophagostomum</taxon>
    </lineage>
</organism>
<protein>
    <submittedName>
        <fullName evidence="3">Uncharacterized protein</fullName>
    </submittedName>
</protein>
<proteinExistence type="predicted"/>
<accession>A0A0B1T868</accession>
<gene>
    <name evidence="3" type="ORF">OESDEN_06647</name>
</gene>
<sequence>MLRKRCTNCCHTASYDSIILLVCLTLIIQAVMVAVIVLDLMLAIVGFVVLVAQSKTFSRKLGLVNLAVVQEREQEKEGSEEETSMYGPEEEEDPPFGFVGMQRNARRMTKSMAKFVIIPPAVPGQKKKRTEIMRESQLVGRM</sequence>
<feature type="transmembrane region" description="Helical" evidence="2">
    <location>
        <begin position="18"/>
        <end position="51"/>
    </location>
</feature>
<keyword evidence="2" id="KW-0472">Membrane</keyword>
<keyword evidence="2" id="KW-1133">Transmembrane helix</keyword>